<evidence type="ECO:0008006" key="3">
    <source>
        <dbReference type="Google" id="ProtNLM"/>
    </source>
</evidence>
<accession>A0ABC9VNX3</accession>
<protein>
    <recommendedName>
        <fullName evidence="3">Competence protein ComFB</fullName>
    </recommendedName>
</protein>
<evidence type="ECO:0000313" key="2">
    <source>
        <dbReference type="Proteomes" id="UP001437574"/>
    </source>
</evidence>
<dbReference type="AlphaFoldDB" id="A0ABC9VNX3"/>
<reference evidence="1 2" key="1">
    <citation type="journal article" date="2024" name="Int. J. Syst. Evol. Microbiol.">
        <title>Proposal of Lactobacillus amylovorus subsp. animalis subsp. nov. and an emended description of Lactobacillus amylovorus.</title>
        <authorList>
            <person name="Yamane K."/>
            <person name="Tanizawa Y."/>
            <person name="Kobayashi H."/>
            <person name="Kamizono T."/>
            <person name="Kojima Y."/>
            <person name="Takagi H."/>
            <person name="Tohno M."/>
        </authorList>
    </citation>
    <scope>NUCLEOTIDE SEQUENCE [LARGE SCALE GENOMIC DNA]</scope>
    <source>
        <strain evidence="1 2">TKL145</strain>
    </source>
</reference>
<dbReference type="Proteomes" id="UP001437574">
    <property type="component" value="Unassembled WGS sequence"/>
</dbReference>
<comment type="caution">
    <text evidence="1">The sequence shown here is derived from an EMBL/GenBank/DDBJ whole genome shotgun (WGS) entry which is preliminary data.</text>
</comment>
<gene>
    <name evidence="1" type="ORF">LATKL145_10610</name>
</gene>
<dbReference type="EMBL" id="BAAAAK010000011">
    <property type="protein sequence ID" value="GAA0042651.1"/>
    <property type="molecule type" value="Genomic_DNA"/>
</dbReference>
<evidence type="ECO:0000313" key="1">
    <source>
        <dbReference type="EMBL" id="GAA0042651.1"/>
    </source>
</evidence>
<reference evidence="2" key="2">
    <citation type="submission" date="2024-01" db="EMBL/GenBank/DDBJ databases">
        <title>Draft genome sequence of Lactobacillus amylovorus strain TKL145.</title>
        <authorList>
            <person name="Tohno M."/>
            <person name="Tanizawa Y."/>
        </authorList>
    </citation>
    <scope>NUCLEOTIDE SEQUENCE [LARGE SCALE GENOMIC DNA]</scope>
    <source>
        <strain evidence="2">TKL145</strain>
    </source>
</reference>
<organism evidence="1 2">
    <name type="scientific">Lactobacillus amylovorus subsp. animalium</name>
    <dbReference type="NCBI Taxonomy" id="3378536"/>
    <lineage>
        <taxon>Bacteria</taxon>
        <taxon>Bacillati</taxon>
        <taxon>Bacillota</taxon>
        <taxon>Bacilli</taxon>
        <taxon>Lactobacillales</taxon>
        <taxon>Lactobacillaceae</taxon>
        <taxon>Lactobacillus</taxon>
    </lineage>
</organism>
<sequence length="68" mass="7767">MDANNKDLITQLIAQNQRLLQNLNTQRHCSCEVCQLVSEIIGREVPASTEIRVSFYSDYGRNIKLGEQ</sequence>
<proteinExistence type="predicted"/>
<name>A0ABC9VNX3_LACAM</name>